<gene>
    <name evidence="2" type="ORF">HCG48_12125</name>
</gene>
<dbReference type="Pfam" id="PF21814">
    <property type="entry name" value="DUF6883"/>
    <property type="match status" value="1"/>
</dbReference>
<evidence type="ECO:0000259" key="1">
    <source>
        <dbReference type="Pfam" id="PF21814"/>
    </source>
</evidence>
<dbReference type="RefSeq" id="WP_168569390.1">
    <property type="nucleotide sequence ID" value="NZ_CP051167.1"/>
</dbReference>
<reference evidence="2 3" key="1">
    <citation type="submission" date="2020-04" db="EMBL/GenBank/DDBJ databases">
        <authorList>
            <person name="Basu S."/>
            <person name="Maruthanayagam V."/>
            <person name="Chakraborty S."/>
            <person name="Pramanik A."/>
            <person name="Mukherjee J."/>
            <person name="Brink B."/>
        </authorList>
    </citation>
    <scope>NUCLEOTIDE SEQUENCE [LARGE SCALE GENOMIC DNA]</scope>
    <source>
        <strain evidence="2 3">AP17</strain>
    </source>
</reference>
<feature type="domain" description="DUF6883" evidence="1">
    <location>
        <begin position="2"/>
        <end position="109"/>
    </location>
</feature>
<name>A0A6H1TYF0_9CYAN</name>
<organism evidence="2 3">
    <name type="scientific">Oxynema aestuarii AP17</name>
    <dbReference type="NCBI Taxonomy" id="2064643"/>
    <lineage>
        <taxon>Bacteria</taxon>
        <taxon>Bacillati</taxon>
        <taxon>Cyanobacteriota</taxon>
        <taxon>Cyanophyceae</taxon>
        <taxon>Oscillatoriophycideae</taxon>
        <taxon>Oscillatoriales</taxon>
        <taxon>Oscillatoriaceae</taxon>
        <taxon>Oxynema</taxon>
        <taxon>Oxynema aestuarii</taxon>
    </lineage>
</organism>
<dbReference type="EMBL" id="CP051167">
    <property type="protein sequence ID" value="QIZ71236.1"/>
    <property type="molecule type" value="Genomic_DNA"/>
</dbReference>
<dbReference type="AlphaFoldDB" id="A0A6H1TYF0"/>
<accession>A0A6H1TYF0</accession>
<evidence type="ECO:0000313" key="3">
    <source>
        <dbReference type="Proteomes" id="UP000500857"/>
    </source>
</evidence>
<dbReference type="Proteomes" id="UP000500857">
    <property type="component" value="Chromosome"/>
</dbReference>
<keyword evidence="3" id="KW-1185">Reference proteome</keyword>
<sequence>MKLPNPDLALIPFEKLEGYSLNPNHSEGQHKAIVFQSALGIGLEEAEELRVALRQALKTEDAIPTNRNSYGQKYQIDFEMTRESRSAIIRSVWIIRQNEDFSRLITCYIT</sequence>
<dbReference type="InterPro" id="IPR049250">
    <property type="entry name" value="DUF6883"/>
</dbReference>
<protein>
    <recommendedName>
        <fullName evidence="1">DUF6883 domain-containing protein</fullName>
    </recommendedName>
</protein>
<dbReference type="KEGG" id="oxy:HCG48_12125"/>
<proteinExistence type="predicted"/>
<evidence type="ECO:0000313" key="2">
    <source>
        <dbReference type="EMBL" id="QIZ71236.1"/>
    </source>
</evidence>